<evidence type="ECO:0000313" key="11">
    <source>
        <dbReference type="Proteomes" id="UP000028980"/>
    </source>
</evidence>
<dbReference type="SUPFAM" id="SSF82866">
    <property type="entry name" value="Multidrug efflux transporter AcrB transmembrane domain"/>
    <property type="match status" value="2"/>
</dbReference>
<dbReference type="SUPFAM" id="SSF82714">
    <property type="entry name" value="Multidrug efflux transporter AcrB TolC docking domain, DN and DC subdomains"/>
    <property type="match status" value="2"/>
</dbReference>
<comment type="caution">
    <text evidence="10">The sequence shown here is derived from an EMBL/GenBank/DDBJ whole genome shotgun (WGS) entry which is preliminary data.</text>
</comment>
<sequence length="1046" mass="114022">MLKTFIERPVLSTVISIIIVMLGVISITTLPIEEYPDIAPPTIKVTANYTGANAETVLESVIVPIEEQINGVEGMTYITSTASNNGTAEITVYFDQETDADIAAVNVQNRVARATPLLPSEVTQTGVVTQKQETSALMFISMYSENDNYDATFIQNYLKINVIPAMQRISGVGDVSVFSQQDYAMRVWLNPEKLASYNLIPSDITAALAEQNLEAAAGSLGENNGESFSYTLTYSGRFKDEAQYSDIVIKALGNGEFLRLKDVATIELDAQSYSSNAMSMGGNPAVFMGIFQTKGSNAQEIIENIKVTLEDVKADLPEGLDIFVPYDTSLFLNASIEKVISTLLEAFLLVFLVVFIFLQDFRSTLIPAIAVPVSIIGTFFFLNVFGYSINLLTLFALVLAIGIVVDDAIVVVEAVHAKMDEGEHNPKKATLTAMNEISGAIISITLVMAAVFIPVTFITGPTGVFYEQFGVTLIIAILISAVNALTLSPALCALLLKEHKEDEELKGKGPLKRFYTLFNRGFNATINRYGKSLQFLYKRKFVSVLLLIIAGVGIYWASMTTPTGFVPNEDRGIVFANIELPPGASLDRTDAVSRKLYAQIEGIEGIEAVNFIKGRSLISGAGSNYSFGIIKLKNWDEREDESLSAQAITGKLFGVAAGIPDANIIFFSPPSIRGFGNSSGFEINLLDKFGGEFTDLDQANKDFSMALMSHPEIKYAQSSFSTNYPQYEMEVNVPLAKEKGVSVSSIFSTLQGYIGGIYASDFSRFGKQYRVYIQALPEDRTDENALNSMYVRTDSGEMTPITQFVTLERVYGPQSVTRFNLFNSTMISGATNDAYSTGDAIRVIEEEVAKLPSNYTVAYSGLTREEVNAGNQTTFIFILSILFVYFLLSAQYESYLLPFAVVLSLPFGVFGAYISTKFLGLENNIYFQIALIMLIGLLAKNAILIVEFALQRRKNGESIVDAAIDGAKSRLRPILMTSFAFILGLMPLALASGVGSEGNNSIGSGAAGGMLIGTILGVFVIPILFILFQWLQEKVSGKPAVQTIED</sequence>
<feature type="transmembrane region" description="Helical" evidence="9">
    <location>
        <begin position="437"/>
        <end position="457"/>
    </location>
</feature>
<keyword evidence="6 9" id="KW-0812">Transmembrane</keyword>
<feature type="transmembrane region" description="Helical" evidence="9">
    <location>
        <begin position="339"/>
        <end position="358"/>
    </location>
</feature>
<proteinExistence type="inferred from homology"/>
<feature type="transmembrane region" description="Helical" evidence="9">
    <location>
        <begin position="1006"/>
        <end position="1028"/>
    </location>
</feature>
<dbReference type="FunFam" id="3.30.70.1430:FF:000001">
    <property type="entry name" value="Efflux pump membrane transporter"/>
    <property type="match status" value="1"/>
</dbReference>
<evidence type="ECO:0000256" key="1">
    <source>
        <dbReference type="ARBA" id="ARBA00004429"/>
    </source>
</evidence>
<keyword evidence="4" id="KW-1003">Cell membrane</keyword>
<feature type="transmembrane region" description="Helical" evidence="9">
    <location>
        <begin position="895"/>
        <end position="914"/>
    </location>
</feature>
<dbReference type="Gene3D" id="3.30.70.1430">
    <property type="entry name" value="Multidrug efflux transporter AcrB pore domain"/>
    <property type="match status" value="2"/>
</dbReference>
<dbReference type="GO" id="GO:0005886">
    <property type="term" value="C:plasma membrane"/>
    <property type="evidence" value="ECO:0007669"/>
    <property type="project" value="UniProtKB-SubCell"/>
</dbReference>
<dbReference type="PRINTS" id="PR00702">
    <property type="entry name" value="ACRIFLAVINRP"/>
</dbReference>
<feature type="transmembrane region" description="Helical" evidence="9">
    <location>
        <begin position="971"/>
        <end position="994"/>
    </location>
</feature>
<dbReference type="AlphaFoldDB" id="A0A081D9I5"/>
<dbReference type="FunFam" id="1.20.1640.10:FF:000001">
    <property type="entry name" value="Efflux pump membrane transporter"/>
    <property type="match status" value="1"/>
</dbReference>
<comment type="subcellular location">
    <subcellularLocation>
        <location evidence="1">Cell inner membrane</location>
        <topology evidence="1">Multi-pass membrane protein</topology>
    </subcellularLocation>
</comment>
<evidence type="ECO:0000256" key="7">
    <source>
        <dbReference type="ARBA" id="ARBA00022989"/>
    </source>
</evidence>
<dbReference type="GO" id="GO:0015562">
    <property type="term" value="F:efflux transmembrane transporter activity"/>
    <property type="evidence" value="ECO:0007669"/>
    <property type="project" value="InterPro"/>
</dbReference>
<evidence type="ECO:0000313" key="10">
    <source>
        <dbReference type="EMBL" id="GAK75581.1"/>
    </source>
</evidence>
<evidence type="ECO:0000256" key="5">
    <source>
        <dbReference type="ARBA" id="ARBA00022519"/>
    </source>
</evidence>
<keyword evidence="8 9" id="KW-0472">Membrane</keyword>
<dbReference type="GO" id="GO:0009636">
    <property type="term" value="P:response to toxic substance"/>
    <property type="evidence" value="ECO:0007669"/>
    <property type="project" value="UniProtKB-ARBA"/>
</dbReference>
<feature type="transmembrane region" description="Helical" evidence="9">
    <location>
        <begin position="12"/>
        <end position="32"/>
    </location>
</feature>
<dbReference type="Gene3D" id="3.30.70.1440">
    <property type="entry name" value="Multidrug efflux transporter AcrB pore domain"/>
    <property type="match status" value="1"/>
</dbReference>
<feature type="transmembrane region" description="Helical" evidence="9">
    <location>
        <begin position="926"/>
        <end position="950"/>
    </location>
</feature>
<feature type="transmembrane region" description="Helical" evidence="9">
    <location>
        <begin position="869"/>
        <end position="888"/>
    </location>
</feature>
<dbReference type="InterPro" id="IPR027463">
    <property type="entry name" value="AcrB_DN_DC_subdom"/>
</dbReference>
<name>A0A081D9I5_NONUL</name>
<evidence type="ECO:0000256" key="8">
    <source>
        <dbReference type="ARBA" id="ARBA00023136"/>
    </source>
</evidence>
<protein>
    <submittedName>
        <fullName evidence="10">RND efflux system</fullName>
    </submittedName>
</protein>
<dbReference type="EMBL" id="BBLG01000002">
    <property type="protein sequence ID" value="GAK75581.1"/>
    <property type="molecule type" value="Genomic_DNA"/>
</dbReference>
<dbReference type="GO" id="GO:0042910">
    <property type="term" value="F:xenobiotic transmembrane transporter activity"/>
    <property type="evidence" value="ECO:0007669"/>
    <property type="project" value="TreeGrafter"/>
</dbReference>
<reference evidence="10 11" key="1">
    <citation type="journal article" date="2014" name="Genome Announc.">
        <title>Draft Genome Sequences of Marine Flavobacterium Nonlabens Strains NR17, NR24, NR27, NR32, NR33, and Ara13.</title>
        <authorList>
            <person name="Nakanishi M."/>
            <person name="Meirelles P."/>
            <person name="Suzuki R."/>
            <person name="Takatani N."/>
            <person name="Mino S."/>
            <person name="Suda W."/>
            <person name="Oshima K."/>
            <person name="Hattori M."/>
            <person name="Ohkuma M."/>
            <person name="Hosokawa M."/>
            <person name="Miyashita K."/>
            <person name="Thompson F.L."/>
            <person name="Niwa A."/>
            <person name="Sawabe T."/>
            <person name="Sawabe T."/>
        </authorList>
    </citation>
    <scope>NUCLEOTIDE SEQUENCE [LARGE SCALE GENOMIC DNA]</scope>
    <source>
        <strain evidence="11">JCM19296</strain>
    </source>
</reference>
<dbReference type="PANTHER" id="PTHR32063">
    <property type="match status" value="1"/>
</dbReference>
<evidence type="ECO:0000256" key="3">
    <source>
        <dbReference type="ARBA" id="ARBA00022448"/>
    </source>
</evidence>
<accession>A0A081D9I5</accession>
<evidence type="ECO:0000256" key="4">
    <source>
        <dbReference type="ARBA" id="ARBA00022475"/>
    </source>
</evidence>
<dbReference type="Gene3D" id="3.30.2090.10">
    <property type="entry name" value="Multidrug efflux transporter AcrB TolC docking domain, DN and DC subdomains"/>
    <property type="match status" value="2"/>
</dbReference>
<dbReference type="Gene3D" id="1.20.1640.10">
    <property type="entry name" value="Multidrug efflux transporter AcrB transmembrane domain"/>
    <property type="match status" value="2"/>
</dbReference>
<dbReference type="NCBIfam" id="TIGR00915">
    <property type="entry name" value="2A0602"/>
    <property type="match status" value="1"/>
</dbReference>
<comment type="similarity">
    <text evidence="2">Belongs to the resistance-nodulation-cell division (RND) (TC 2.A.6) family.</text>
</comment>
<feature type="transmembrane region" description="Helical" evidence="9">
    <location>
        <begin position="365"/>
        <end position="385"/>
    </location>
</feature>
<feature type="transmembrane region" description="Helical" evidence="9">
    <location>
        <begin position="541"/>
        <end position="558"/>
    </location>
</feature>
<keyword evidence="5" id="KW-0997">Cell inner membrane</keyword>
<dbReference type="Proteomes" id="UP000028980">
    <property type="component" value="Unassembled WGS sequence"/>
</dbReference>
<dbReference type="Pfam" id="PF00873">
    <property type="entry name" value="ACR_tran"/>
    <property type="match status" value="1"/>
</dbReference>
<evidence type="ECO:0000256" key="9">
    <source>
        <dbReference type="SAM" id="Phobius"/>
    </source>
</evidence>
<feature type="transmembrane region" description="Helical" evidence="9">
    <location>
        <begin position="469"/>
        <end position="496"/>
    </location>
</feature>
<keyword evidence="7 9" id="KW-1133">Transmembrane helix</keyword>
<evidence type="ECO:0000256" key="6">
    <source>
        <dbReference type="ARBA" id="ARBA00022692"/>
    </source>
</evidence>
<dbReference type="InterPro" id="IPR004764">
    <property type="entry name" value="MdtF-like"/>
</dbReference>
<organism evidence="10 11">
    <name type="scientific">Nonlabens ulvanivorans</name>
    <name type="common">Persicivirga ulvanivorans</name>
    <dbReference type="NCBI Taxonomy" id="906888"/>
    <lineage>
        <taxon>Bacteria</taxon>
        <taxon>Pseudomonadati</taxon>
        <taxon>Bacteroidota</taxon>
        <taxon>Flavobacteriia</taxon>
        <taxon>Flavobacteriales</taxon>
        <taxon>Flavobacteriaceae</taxon>
        <taxon>Nonlabens</taxon>
    </lineage>
</organism>
<dbReference type="InterPro" id="IPR001036">
    <property type="entry name" value="Acrflvin-R"/>
</dbReference>
<dbReference type="Gene3D" id="3.30.70.1320">
    <property type="entry name" value="Multidrug efflux transporter AcrB pore domain like"/>
    <property type="match status" value="1"/>
</dbReference>
<dbReference type="PANTHER" id="PTHR32063:SF9">
    <property type="entry name" value="SIMILAR TO MULTIDRUG RESISTANCE PROTEIN MEXB"/>
    <property type="match status" value="1"/>
</dbReference>
<keyword evidence="3" id="KW-0813">Transport</keyword>
<gene>
    <name evidence="10" type="ORF">JCM19296_1173</name>
</gene>
<dbReference type="SUPFAM" id="SSF82693">
    <property type="entry name" value="Multidrug efflux transporter AcrB pore domain, PN1, PN2, PC1 and PC2 subdomains"/>
    <property type="match status" value="4"/>
</dbReference>
<evidence type="ECO:0000256" key="2">
    <source>
        <dbReference type="ARBA" id="ARBA00010942"/>
    </source>
</evidence>
<feature type="transmembrane region" description="Helical" evidence="9">
    <location>
        <begin position="391"/>
        <end position="416"/>
    </location>
</feature>